<dbReference type="GO" id="GO:0003677">
    <property type="term" value="F:DNA binding"/>
    <property type="evidence" value="ECO:0007669"/>
    <property type="project" value="UniProtKB-KW"/>
</dbReference>
<feature type="domain" description="HTH gntR-type" evidence="4">
    <location>
        <begin position="39"/>
        <end position="107"/>
    </location>
</feature>
<dbReference type="InterPro" id="IPR036390">
    <property type="entry name" value="WH_DNA-bd_sf"/>
</dbReference>
<keyword evidence="1" id="KW-0805">Transcription regulation</keyword>
<protein>
    <recommendedName>
        <fullName evidence="4">HTH gntR-type domain-containing protein</fullName>
    </recommendedName>
</protein>
<proteinExistence type="predicted"/>
<dbReference type="InterPro" id="IPR000524">
    <property type="entry name" value="Tscrpt_reg_HTH_GntR"/>
</dbReference>
<dbReference type="InterPro" id="IPR036388">
    <property type="entry name" value="WH-like_DNA-bd_sf"/>
</dbReference>
<evidence type="ECO:0000313" key="5">
    <source>
        <dbReference type="EMBL" id="MPM92356.1"/>
    </source>
</evidence>
<sequence>MYKNENDYLLEKIQTIKPDASLERVMQIPFEWKFYHKRSQIRYSIGAQIILEILNGRYPVGSYLPSLPKMAKLYQVSVITIRRTLIFLADFGVVRSYQGKGTQVCLGQGEVDLSHDNVHIALKYFLESLQFLALTIRSVCRFTFGEISDEAFHELMQTLNRIHEQEMDYKILDIFLTFIIEHCPSAKISHCYHKLAKCLTVGYPFYLQQWKAEDYKQMFIDMILRVTKSLECRDIEGLIEQWGTFLEEQVQYSRTFVEQTKG</sequence>
<dbReference type="Pfam" id="PF00392">
    <property type="entry name" value="GntR"/>
    <property type="match status" value="1"/>
</dbReference>
<evidence type="ECO:0000256" key="1">
    <source>
        <dbReference type="ARBA" id="ARBA00023015"/>
    </source>
</evidence>
<evidence type="ECO:0000256" key="2">
    <source>
        <dbReference type="ARBA" id="ARBA00023125"/>
    </source>
</evidence>
<name>A0A645DSQ6_9ZZZZ</name>
<organism evidence="5">
    <name type="scientific">bioreactor metagenome</name>
    <dbReference type="NCBI Taxonomy" id="1076179"/>
    <lineage>
        <taxon>unclassified sequences</taxon>
        <taxon>metagenomes</taxon>
        <taxon>ecological metagenomes</taxon>
    </lineage>
</organism>
<keyword evidence="3" id="KW-0804">Transcription</keyword>
<keyword evidence="2" id="KW-0238">DNA-binding</keyword>
<evidence type="ECO:0000256" key="3">
    <source>
        <dbReference type="ARBA" id="ARBA00023163"/>
    </source>
</evidence>
<dbReference type="EMBL" id="VSSQ01039306">
    <property type="protein sequence ID" value="MPM92356.1"/>
    <property type="molecule type" value="Genomic_DNA"/>
</dbReference>
<dbReference type="CDD" id="cd07377">
    <property type="entry name" value="WHTH_GntR"/>
    <property type="match status" value="1"/>
</dbReference>
<accession>A0A645DSQ6</accession>
<gene>
    <name evidence="5" type="ORF">SDC9_139491</name>
</gene>
<dbReference type="PROSITE" id="PS50949">
    <property type="entry name" value="HTH_GNTR"/>
    <property type="match status" value="1"/>
</dbReference>
<dbReference type="SUPFAM" id="SSF46785">
    <property type="entry name" value="Winged helix' DNA-binding domain"/>
    <property type="match status" value="1"/>
</dbReference>
<dbReference type="AlphaFoldDB" id="A0A645DSQ6"/>
<dbReference type="GO" id="GO:0003700">
    <property type="term" value="F:DNA-binding transcription factor activity"/>
    <property type="evidence" value="ECO:0007669"/>
    <property type="project" value="InterPro"/>
</dbReference>
<dbReference type="SMART" id="SM00345">
    <property type="entry name" value="HTH_GNTR"/>
    <property type="match status" value="1"/>
</dbReference>
<evidence type="ECO:0000259" key="4">
    <source>
        <dbReference type="PROSITE" id="PS50949"/>
    </source>
</evidence>
<reference evidence="5" key="1">
    <citation type="submission" date="2019-08" db="EMBL/GenBank/DDBJ databases">
        <authorList>
            <person name="Kucharzyk K."/>
            <person name="Murdoch R.W."/>
            <person name="Higgins S."/>
            <person name="Loffler F."/>
        </authorList>
    </citation>
    <scope>NUCLEOTIDE SEQUENCE</scope>
</reference>
<comment type="caution">
    <text evidence="5">The sequence shown here is derived from an EMBL/GenBank/DDBJ whole genome shotgun (WGS) entry which is preliminary data.</text>
</comment>
<dbReference type="Gene3D" id="1.10.10.10">
    <property type="entry name" value="Winged helix-like DNA-binding domain superfamily/Winged helix DNA-binding domain"/>
    <property type="match status" value="1"/>
</dbReference>